<dbReference type="OrthoDB" id="10319148at2759"/>
<feature type="compositionally biased region" description="Polar residues" evidence="2">
    <location>
        <begin position="197"/>
        <end position="206"/>
    </location>
</feature>
<proteinExistence type="predicted"/>
<evidence type="ECO:0000313" key="3">
    <source>
        <dbReference type="EMBL" id="CAC5381960.1"/>
    </source>
</evidence>
<gene>
    <name evidence="3" type="ORF">MCOR_17810</name>
</gene>
<protein>
    <submittedName>
        <fullName evidence="3">Uncharacterized protein</fullName>
    </submittedName>
</protein>
<evidence type="ECO:0000313" key="4">
    <source>
        <dbReference type="Proteomes" id="UP000507470"/>
    </source>
</evidence>
<feature type="compositionally biased region" description="Basic and acidic residues" evidence="2">
    <location>
        <begin position="123"/>
        <end position="149"/>
    </location>
</feature>
<keyword evidence="4" id="KW-1185">Reference proteome</keyword>
<feature type="compositionally biased region" description="Basic and acidic residues" evidence="2">
    <location>
        <begin position="207"/>
        <end position="220"/>
    </location>
</feature>
<feature type="coiled-coil region" evidence="1">
    <location>
        <begin position="83"/>
        <end position="110"/>
    </location>
</feature>
<reference evidence="3 4" key="1">
    <citation type="submission" date="2020-06" db="EMBL/GenBank/DDBJ databases">
        <authorList>
            <person name="Li R."/>
            <person name="Bekaert M."/>
        </authorList>
    </citation>
    <scope>NUCLEOTIDE SEQUENCE [LARGE SCALE GENOMIC DNA]</scope>
    <source>
        <strain evidence="4">wild</strain>
    </source>
</reference>
<dbReference type="Proteomes" id="UP000507470">
    <property type="component" value="Unassembled WGS sequence"/>
</dbReference>
<keyword evidence="1" id="KW-0175">Coiled coil</keyword>
<sequence>MAFSTPPVSPCESDCSVDSFTYKIRSSDLLNTITMIQGTTLNVLKTIEYLIKMPVETITKKINLERLKRAEMKMIEKELQEWTIALTNRLRTLRETMKQLSEDLEEFFDQLWNKYSPKQHSSRKGDTKDNETNFEPRSENLNAKGKENNEPGLHSNLSKDWRLDHTEIYETKQNYNHTYLDDKLNTLSEIQNTYLSDINNSQSGDKTANERNKGHNESTNKEVAFENYNQRHMRNIYICKRRRSEFELPEVNSKPALRSKWPINLKNNSKNTKRKVVKYCIGSMSKCTSSIAFIRFYLRERGINILLLRYIGISSNSVMPFHLIVDVEDKAKLNTIFNGMRIQEVQESE</sequence>
<name>A0A6J8BFB8_MYTCO</name>
<organism evidence="3 4">
    <name type="scientific">Mytilus coruscus</name>
    <name type="common">Sea mussel</name>
    <dbReference type="NCBI Taxonomy" id="42192"/>
    <lineage>
        <taxon>Eukaryota</taxon>
        <taxon>Metazoa</taxon>
        <taxon>Spiralia</taxon>
        <taxon>Lophotrochozoa</taxon>
        <taxon>Mollusca</taxon>
        <taxon>Bivalvia</taxon>
        <taxon>Autobranchia</taxon>
        <taxon>Pteriomorphia</taxon>
        <taxon>Mytilida</taxon>
        <taxon>Mytiloidea</taxon>
        <taxon>Mytilidae</taxon>
        <taxon>Mytilinae</taxon>
        <taxon>Mytilus</taxon>
    </lineage>
</organism>
<evidence type="ECO:0000256" key="1">
    <source>
        <dbReference type="SAM" id="Coils"/>
    </source>
</evidence>
<evidence type="ECO:0000256" key="2">
    <source>
        <dbReference type="SAM" id="MobiDB-lite"/>
    </source>
</evidence>
<dbReference type="AlphaFoldDB" id="A0A6J8BFB8"/>
<feature type="region of interest" description="Disordered" evidence="2">
    <location>
        <begin position="116"/>
        <end position="158"/>
    </location>
</feature>
<accession>A0A6J8BFB8</accession>
<feature type="region of interest" description="Disordered" evidence="2">
    <location>
        <begin position="197"/>
        <end position="220"/>
    </location>
</feature>
<dbReference type="EMBL" id="CACVKT020003175">
    <property type="protein sequence ID" value="CAC5381960.1"/>
    <property type="molecule type" value="Genomic_DNA"/>
</dbReference>